<dbReference type="SMART" id="SM00868">
    <property type="entry name" value="zf-AD"/>
    <property type="match status" value="1"/>
</dbReference>
<dbReference type="VEuPathDB" id="VectorBase:SCAU012542"/>
<evidence type="ECO:0000259" key="1">
    <source>
        <dbReference type="SMART" id="SM00868"/>
    </source>
</evidence>
<dbReference type="SUPFAM" id="SSF57716">
    <property type="entry name" value="Glucocorticoid receptor-like (DNA-binding domain)"/>
    <property type="match status" value="1"/>
</dbReference>
<organism evidence="2 3">
    <name type="scientific">Stomoxys calcitrans</name>
    <name type="common">Stable fly</name>
    <name type="synonym">Conops calcitrans</name>
    <dbReference type="NCBI Taxonomy" id="35570"/>
    <lineage>
        <taxon>Eukaryota</taxon>
        <taxon>Metazoa</taxon>
        <taxon>Ecdysozoa</taxon>
        <taxon>Arthropoda</taxon>
        <taxon>Hexapoda</taxon>
        <taxon>Insecta</taxon>
        <taxon>Pterygota</taxon>
        <taxon>Neoptera</taxon>
        <taxon>Endopterygota</taxon>
        <taxon>Diptera</taxon>
        <taxon>Brachycera</taxon>
        <taxon>Muscomorpha</taxon>
        <taxon>Muscoidea</taxon>
        <taxon>Muscidae</taxon>
        <taxon>Stomoxys</taxon>
    </lineage>
</organism>
<proteinExistence type="predicted"/>
<dbReference type="Proteomes" id="UP000095300">
    <property type="component" value="Unassembled WGS sequence"/>
</dbReference>
<dbReference type="GO" id="GO:0005634">
    <property type="term" value="C:nucleus"/>
    <property type="evidence" value="ECO:0007669"/>
    <property type="project" value="InterPro"/>
</dbReference>
<evidence type="ECO:0000313" key="3">
    <source>
        <dbReference type="Proteomes" id="UP000095300"/>
    </source>
</evidence>
<protein>
    <recommendedName>
        <fullName evidence="1">ZAD domain-containing protein</fullName>
    </recommendedName>
</protein>
<dbReference type="AlphaFoldDB" id="A0A1I8PZS0"/>
<name>A0A1I8PZS0_STOCA</name>
<dbReference type="EnsemblMetazoa" id="SCAU012542-RA">
    <property type="protein sequence ID" value="SCAU012542-PA"/>
    <property type="gene ID" value="SCAU012542"/>
</dbReference>
<dbReference type="Pfam" id="PF07776">
    <property type="entry name" value="zf-AD"/>
    <property type="match status" value="1"/>
</dbReference>
<keyword evidence="3" id="KW-1185">Reference proteome</keyword>
<sequence length="568" mass="65098">MIKFTRRIFLIMCSIPQKFFQVCRLCLVSIGENDVQTHRLCDESQVRRRLFTDCGCNKNLYNNHFAKSPIRDKNKRFDKSTDDSLPLIISPSDSCLPKNFQHSNSELSKEEKPDIRNNKERSKVKNKFVPENIGDETFQNFDDDSSPSIVIQILRCLSLEVSLGDQLPKLVCCNCLSNLRTLWKFRTMAQEADTVLRNFLMYCKSSNKNISEIGIHFNNMVSSTSWNKSPSEQMAATALTELCNISRKDDHNQNKSPDNELLCSKSEHETIFEQDDNGIRQDLRPSEETCFSECSQNETDYIFRTHLETDAVLTDVSKNVVSISCSNHTTLNHCTCMLNHLKNNNIRIKQNNVSETNTSGTLRNSSTFIHIPDGNNLHTEGILNRITRDKYTPFHSNDKADHLINDCNSPSSITTSEELATDAATTQLWQVLAHSAAKRNECKEASQLLHILNSSFALPKSPNLERKAPSEKPMELVKVFICYLLYVYRVFRDVVLHTNYFGAKRNECKEASQLLHILNSSFALPKSPNLERKAPSEKPMELVKVFICYLLYVYRVFRDVVLHTNYFG</sequence>
<dbReference type="InterPro" id="IPR012934">
    <property type="entry name" value="Znf_AD"/>
</dbReference>
<reference evidence="2" key="1">
    <citation type="submission" date="2020-05" db="UniProtKB">
        <authorList>
            <consortium name="EnsemblMetazoa"/>
        </authorList>
    </citation>
    <scope>IDENTIFICATION</scope>
    <source>
        <strain evidence="2">USDA</strain>
    </source>
</reference>
<accession>A0A1I8PZS0</accession>
<feature type="domain" description="ZAD" evidence="1">
    <location>
        <begin position="22"/>
        <end position="199"/>
    </location>
</feature>
<evidence type="ECO:0000313" key="2">
    <source>
        <dbReference type="EnsemblMetazoa" id="SCAU012542-PA"/>
    </source>
</evidence>
<dbReference type="GO" id="GO:0008270">
    <property type="term" value="F:zinc ion binding"/>
    <property type="evidence" value="ECO:0007669"/>
    <property type="project" value="InterPro"/>
</dbReference>
<dbReference type="Gene3D" id="3.40.1800.20">
    <property type="match status" value="1"/>
</dbReference>